<proteinExistence type="predicted"/>
<evidence type="ECO:0000256" key="2">
    <source>
        <dbReference type="ARBA" id="ARBA00022801"/>
    </source>
</evidence>
<evidence type="ECO:0000313" key="5">
    <source>
        <dbReference type="PIR" id="F32946"/>
    </source>
</evidence>
<feature type="non-terminal residue" evidence="5">
    <location>
        <position position="53"/>
    </location>
</feature>
<dbReference type="Gene3D" id="3.90.70.10">
    <property type="entry name" value="Cysteine proteinases"/>
    <property type="match status" value="1"/>
</dbReference>
<dbReference type="PIR" id="F32946">
    <property type="entry name" value="F32946"/>
</dbReference>
<keyword evidence="2" id="KW-0378">Hydrolase</keyword>
<dbReference type="AlphaFoldDB" id="Q7M3K4"/>
<dbReference type="InterPro" id="IPR000169">
    <property type="entry name" value="Pept_cys_AS"/>
</dbReference>
<organism evidence="5">
    <name type="scientific">Caenorhabditis elegans</name>
    <dbReference type="NCBI Taxonomy" id="6239"/>
    <lineage>
        <taxon>Eukaryota</taxon>
        <taxon>Metazoa</taxon>
        <taxon>Ecdysozoa</taxon>
        <taxon>Nematoda</taxon>
        <taxon>Chromadorea</taxon>
        <taxon>Rhabditida</taxon>
        <taxon>Rhabditina</taxon>
        <taxon>Rhabditomorpha</taxon>
        <taxon>Rhabditoidea</taxon>
        <taxon>Rhabditidae</taxon>
        <taxon>Peloderinae</taxon>
        <taxon>Caenorhabditis</taxon>
    </lineage>
</organism>
<reference evidence="5" key="1">
    <citation type="journal article" date="1989" name="Proc. Natl. Acad. Sci. U.S.A.">
        <title>Serine proteases from nematode and protozoan parasites: isolation of sequence homologs using generic molecular probes.</title>
        <authorList>
            <person name="Sakanari J.A."/>
            <person name="Staunton C.E."/>
            <person name="Eakin A.E."/>
            <person name="Craik C.S."/>
            <person name="McKerrow J.H."/>
        </authorList>
    </citation>
    <scope>NUCLEOTIDE SEQUENCE</scope>
</reference>
<dbReference type="SMR" id="Q7M3K4"/>
<evidence type="ECO:0000259" key="4">
    <source>
        <dbReference type="Pfam" id="PF00112"/>
    </source>
</evidence>
<evidence type="ECO:0000256" key="3">
    <source>
        <dbReference type="ARBA" id="ARBA00022807"/>
    </source>
</evidence>
<feature type="non-terminal residue" evidence="5">
    <location>
        <position position="1"/>
    </location>
</feature>
<evidence type="ECO:0000256" key="1">
    <source>
        <dbReference type="ARBA" id="ARBA00022670"/>
    </source>
</evidence>
<dbReference type="GO" id="GO:0008234">
    <property type="term" value="F:cysteine-type peptidase activity"/>
    <property type="evidence" value="ECO:0007669"/>
    <property type="project" value="UniProtKB-KW"/>
</dbReference>
<keyword evidence="3" id="KW-0788">Thiol protease</keyword>
<dbReference type="SUPFAM" id="SSF54001">
    <property type="entry name" value="Cysteine proteinases"/>
    <property type="match status" value="1"/>
</dbReference>
<dbReference type="Pfam" id="PF00112">
    <property type="entry name" value="Peptidase_C1"/>
    <property type="match status" value="1"/>
</dbReference>
<dbReference type="GO" id="GO:0006508">
    <property type="term" value="P:proteolysis"/>
    <property type="evidence" value="ECO:0007669"/>
    <property type="project" value="UniProtKB-KW"/>
</dbReference>
<keyword evidence="1" id="KW-0645">Protease</keyword>
<accession>Q7M3K4</accession>
<feature type="domain" description="Peptidase C1A papain C-terminal" evidence="4">
    <location>
        <begin position="1"/>
        <end position="53"/>
    </location>
</feature>
<name>Q7M3K4_CAEEL</name>
<dbReference type="InterPro" id="IPR038765">
    <property type="entry name" value="Papain-like_cys_pep_sf"/>
</dbReference>
<sequence length="53" mass="5482">QGQCGSCWAFSTAEVISDGTCMASNGTQQPIICPTDLLTCCWNVCGEGCNGGY</sequence>
<dbReference type="EC" id="3.4.22.-" evidence="5"/>
<protein>
    <submittedName>
        <fullName evidence="5">Cysteine proteinase</fullName>
        <ecNumber evidence="5">3.4.22.-</ecNumber>
    </submittedName>
</protein>
<dbReference type="PROSITE" id="PS00139">
    <property type="entry name" value="THIOL_PROTEASE_CYS"/>
    <property type="match status" value="1"/>
</dbReference>
<dbReference type="InterPro" id="IPR000668">
    <property type="entry name" value="Peptidase_C1A_C"/>
</dbReference>